<reference evidence="1 2" key="1">
    <citation type="submission" date="2019-02" db="EMBL/GenBank/DDBJ databases">
        <title>Deep-cultivation of Planctomycetes and their phenomic and genomic characterization uncovers novel biology.</title>
        <authorList>
            <person name="Wiegand S."/>
            <person name="Jogler M."/>
            <person name="Boedeker C."/>
            <person name="Pinto D."/>
            <person name="Vollmers J."/>
            <person name="Rivas-Marin E."/>
            <person name="Kohn T."/>
            <person name="Peeters S.H."/>
            <person name="Heuer A."/>
            <person name="Rast P."/>
            <person name="Oberbeckmann S."/>
            <person name="Bunk B."/>
            <person name="Jeske O."/>
            <person name="Meyerdierks A."/>
            <person name="Storesund J.E."/>
            <person name="Kallscheuer N."/>
            <person name="Luecker S."/>
            <person name="Lage O.M."/>
            <person name="Pohl T."/>
            <person name="Merkel B.J."/>
            <person name="Hornburger P."/>
            <person name="Mueller R.-W."/>
            <person name="Bruemmer F."/>
            <person name="Labrenz M."/>
            <person name="Spormann A.M."/>
            <person name="Op Den Camp H."/>
            <person name="Overmann J."/>
            <person name="Amann R."/>
            <person name="Jetten M.S.M."/>
            <person name="Mascher T."/>
            <person name="Medema M.H."/>
            <person name="Devos D.P."/>
            <person name="Kaster A.-K."/>
            <person name="Ovreas L."/>
            <person name="Rohde M."/>
            <person name="Galperin M.Y."/>
            <person name="Jogler C."/>
        </authorList>
    </citation>
    <scope>NUCLEOTIDE SEQUENCE [LARGE SCALE GENOMIC DNA]</scope>
    <source>
        <strain evidence="1 2">CA13</strain>
    </source>
</reference>
<comment type="caution">
    <text evidence="1">The sequence shown here is derived from an EMBL/GenBank/DDBJ whole genome shotgun (WGS) entry which is preliminary data.</text>
</comment>
<sequence>MQENKLARSPPIIPDQPIPYRMRLFGNHGDISPAVPAYFKLTRKSLSGRSSWQNQARIIDPFAFEQQEQPLCARREHAPTPRQK</sequence>
<evidence type="ECO:0000313" key="1">
    <source>
        <dbReference type="EMBL" id="TWT79800.1"/>
    </source>
</evidence>
<dbReference type="Proteomes" id="UP000315010">
    <property type="component" value="Unassembled WGS sequence"/>
</dbReference>
<evidence type="ECO:0000313" key="2">
    <source>
        <dbReference type="Proteomes" id="UP000315010"/>
    </source>
</evidence>
<proteinExistence type="predicted"/>
<name>A0A5C5YY15_9BACT</name>
<dbReference type="AlphaFoldDB" id="A0A5C5YY15"/>
<keyword evidence="2" id="KW-1185">Reference proteome</keyword>
<accession>A0A5C5YY15</accession>
<organism evidence="1 2">
    <name type="scientific">Novipirellula herctigrandis</name>
    <dbReference type="NCBI Taxonomy" id="2527986"/>
    <lineage>
        <taxon>Bacteria</taxon>
        <taxon>Pseudomonadati</taxon>
        <taxon>Planctomycetota</taxon>
        <taxon>Planctomycetia</taxon>
        <taxon>Pirellulales</taxon>
        <taxon>Pirellulaceae</taxon>
        <taxon>Novipirellula</taxon>
    </lineage>
</organism>
<protein>
    <submittedName>
        <fullName evidence="1">Uncharacterized protein</fullName>
    </submittedName>
</protein>
<dbReference type="EMBL" id="SJPJ01000001">
    <property type="protein sequence ID" value="TWT79800.1"/>
    <property type="molecule type" value="Genomic_DNA"/>
</dbReference>
<gene>
    <name evidence="1" type="ORF">CA13_12070</name>
</gene>